<proteinExistence type="predicted"/>
<name>A0A0L0EYG6_9GAMM</name>
<dbReference type="PATRIC" id="fig|43658.6.peg.5191"/>
<comment type="caution">
    <text evidence="1">The sequence shown here is derived from an EMBL/GenBank/DDBJ whole genome shotgun (WGS) entry which is preliminary data.</text>
</comment>
<protein>
    <recommendedName>
        <fullName evidence="3">tRNA 2-thiouridine-synthesizing protein</fullName>
    </recommendedName>
</protein>
<dbReference type="SUPFAM" id="SSF75169">
    <property type="entry name" value="DsrEFH-like"/>
    <property type="match status" value="1"/>
</dbReference>
<gene>
    <name evidence="1" type="ORF">AC626_02215</name>
</gene>
<dbReference type="AlphaFoldDB" id="A0A0L0EYG6"/>
<evidence type="ECO:0008006" key="3">
    <source>
        <dbReference type="Google" id="ProtNLM"/>
    </source>
</evidence>
<dbReference type="Proteomes" id="UP000036850">
    <property type="component" value="Unassembled WGS sequence"/>
</dbReference>
<sequence length="91" mass="10284">MSLPTLHIFSKPVSYYKAAFDASLLGEQDVLLLTRDACYDQRAWCALSANRTCMLSVCALARGINALDNIELLDDQQWITLVEQCQKTITW</sequence>
<dbReference type="EMBL" id="LFZX01000008">
    <property type="protein sequence ID" value="KNC68873.1"/>
    <property type="molecule type" value="Genomic_DNA"/>
</dbReference>
<dbReference type="Gene3D" id="3.40.1260.10">
    <property type="entry name" value="DsrEFH-like"/>
    <property type="match status" value="1"/>
</dbReference>
<dbReference type="InterPro" id="IPR027396">
    <property type="entry name" value="DsrEFH-like"/>
</dbReference>
<dbReference type="OrthoDB" id="6292594at2"/>
<reference evidence="2" key="1">
    <citation type="submission" date="2015-07" db="EMBL/GenBank/DDBJ databases">
        <title>Draft genome sequence of a Pseudoalteromonas rubra strain, OCN096, isolated from Kaneohe Bay, Oahu, Hawaii.</title>
        <authorList>
            <person name="Beurmann S."/>
            <person name="Ushijima B."/>
            <person name="Belcaid M."/>
            <person name="Callahan S.M."/>
            <person name="Aeby G.S."/>
        </authorList>
    </citation>
    <scope>NUCLEOTIDE SEQUENCE [LARGE SCALE GENOMIC DNA]</scope>
    <source>
        <strain evidence="2">OCN096</strain>
    </source>
</reference>
<accession>A0A0L0EYG6</accession>
<organism evidence="1 2">
    <name type="scientific">Pseudoalteromonas rubra</name>
    <dbReference type="NCBI Taxonomy" id="43658"/>
    <lineage>
        <taxon>Bacteria</taxon>
        <taxon>Pseudomonadati</taxon>
        <taxon>Pseudomonadota</taxon>
        <taxon>Gammaproteobacteria</taxon>
        <taxon>Alteromonadales</taxon>
        <taxon>Pseudoalteromonadaceae</taxon>
        <taxon>Pseudoalteromonas</taxon>
    </lineage>
</organism>
<evidence type="ECO:0000313" key="1">
    <source>
        <dbReference type="EMBL" id="KNC68873.1"/>
    </source>
</evidence>
<evidence type="ECO:0000313" key="2">
    <source>
        <dbReference type="Proteomes" id="UP000036850"/>
    </source>
</evidence>